<organism evidence="2 3">
    <name type="scientific">Rhodopila globiformis</name>
    <name type="common">Rhodopseudomonas globiformis</name>
    <dbReference type="NCBI Taxonomy" id="1071"/>
    <lineage>
        <taxon>Bacteria</taxon>
        <taxon>Pseudomonadati</taxon>
        <taxon>Pseudomonadota</taxon>
        <taxon>Alphaproteobacteria</taxon>
        <taxon>Acetobacterales</taxon>
        <taxon>Acetobacteraceae</taxon>
        <taxon>Rhodopila</taxon>
    </lineage>
</organism>
<reference evidence="2 3" key="1">
    <citation type="journal article" date="2018" name="Arch. Microbiol.">
        <title>New insights into the metabolic potential of the phototrophic purple bacterium Rhodopila globiformis DSM 161(T) from its draft genome sequence and evidence for a vanadium-dependent nitrogenase.</title>
        <authorList>
            <person name="Imhoff J.F."/>
            <person name="Rahn T."/>
            <person name="Kunzel S."/>
            <person name="Neulinger S.C."/>
        </authorList>
    </citation>
    <scope>NUCLEOTIDE SEQUENCE [LARGE SCALE GENOMIC DNA]</scope>
    <source>
        <strain evidence="2 3">DSM 161</strain>
    </source>
</reference>
<comment type="caution">
    <text evidence="2">The sequence shown here is derived from an EMBL/GenBank/DDBJ whole genome shotgun (WGS) entry which is preliminary data.</text>
</comment>
<gene>
    <name evidence="2" type="ORF">CCS01_22955</name>
</gene>
<keyword evidence="1" id="KW-0812">Transmembrane</keyword>
<keyword evidence="3" id="KW-1185">Reference proteome</keyword>
<evidence type="ECO:0000256" key="1">
    <source>
        <dbReference type="SAM" id="Phobius"/>
    </source>
</evidence>
<dbReference type="AlphaFoldDB" id="A0A2S6N2J9"/>
<dbReference type="RefSeq" id="WP_104521154.1">
    <property type="nucleotide sequence ID" value="NZ_NHRY01000236.1"/>
</dbReference>
<keyword evidence="1" id="KW-1133">Transmembrane helix</keyword>
<dbReference type="OrthoDB" id="9892073at2"/>
<evidence type="ECO:0000313" key="3">
    <source>
        <dbReference type="Proteomes" id="UP000239724"/>
    </source>
</evidence>
<name>A0A2S6N2J9_RHOGL</name>
<proteinExistence type="predicted"/>
<accession>A0A2S6N2J9</accession>
<feature type="transmembrane region" description="Helical" evidence="1">
    <location>
        <begin position="20"/>
        <end position="48"/>
    </location>
</feature>
<sequence length="87" mass="8737">MPWLPGLPHVAAALATYFVFGGQACVAGLLLATLASFVIYLPVTALALNGGRPIAADAPAPALTLRAQVALLVLWTLTAWGGAALAG</sequence>
<keyword evidence="1" id="KW-0472">Membrane</keyword>
<evidence type="ECO:0000313" key="2">
    <source>
        <dbReference type="EMBL" id="PPQ28845.1"/>
    </source>
</evidence>
<dbReference type="EMBL" id="NHRY01000236">
    <property type="protein sequence ID" value="PPQ28845.1"/>
    <property type="molecule type" value="Genomic_DNA"/>
</dbReference>
<feature type="transmembrane region" description="Helical" evidence="1">
    <location>
        <begin position="69"/>
        <end position="86"/>
    </location>
</feature>
<dbReference type="Proteomes" id="UP000239724">
    <property type="component" value="Unassembled WGS sequence"/>
</dbReference>
<protein>
    <submittedName>
        <fullName evidence="2">Uncharacterized protein</fullName>
    </submittedName>
</protein>